<feature type="compositionally biased region" description="Basic residues" evidence="1">
    <location>
        <begin position="1"/>
        <end position="13"/>
    </location>
</feature>
<evidence type="ECO:0000256" key="1">
    <source>
        <dbReference type="SAM" id="MobiDB-lite"/>
    </source>
</evidence>
<accession>A0ABR1CN26</accession>
<organism evidence="2 3">
    <name type="scientific">Necator americanus</name>
    <name type="common">Human hookworm</name>
    <dbReference type="NCBI Taxonomy" id="51031"/>
    <lineage>
        <taxon>Eukaryota</taxon>
        <taxon>Metazoa</taxon>
        <taxon>Ecdysozoa</taxon>
        <taxon>Nematoda</taxon>
        <taxon>Chromadorea</taxon>
        <taxon>Rhabditida</taxon>
        <taxon>Rhabditina</taxon>
        <taxon>Rhabditomorpha</taxon>
        <taxon>Strongyloidea</taxon>
        <taxon>Ancylostomatidae</taxon>
        <taxon>Bunostominae</taxon>
        <taxon>Necator</taxon>
    </lineage>
</organism>
<dbReference type="Proteomes" id="UP001303046">
    <property type="component" value="Unassembled WGS sequence"/>
</dbReference>
<gene>
    <name evidence="2" type="primary">Necator_chrIII.g9086</name>
    <name evidence="2" type="ORF">RB195_008321</name>
</gene>
<sequence>MCVHYKGKSKKEKRKGEKGKQEALQTPEPIVDQPIQPIKTPQAVAPSDLKGSTGKKKRTRKDEDSDNTLTGLPPNMPDMELEEFEYRQQLILDEHLMLSGVFVSVFVLPDNSEFDIDPTNRSRKVKDRAVFTPGFAASIQIPPAINFISWKNYFVRRKSTSQLNSTMPRFKEGRIWDYFRMTLKRSCTLNETMLTHSKKFRLKFDLNNNKVADEAEADSLVEERCFMWSWPFCTDGMAHGAYTRDKFLVCLPFNKGGTGEKNGTTKKFERIAESNYSWSMGLSHDAELGSTCFWRLEIEVHRKLNAIVLIASRDISRYNENTKRLKRIRKVYRLPDHYDVSTTTTTMYDYAVIVEAYKRERVKPLIRRCSSDL</sequence>
<feature type="region of interest" description="Disordered" evidence="1">
    <location>
        <begin position="1"/>
        <end position="77"/>
    </location>
</feature>
<reference evidence="2 3" key="1">
    <citation type="submission" date="2023-08" db="EMBL/GenBank/DDBJ databases">
        <title>A Necator americanus chromosomal reference genome.</title>
        <authorList>
            <person name="Ilik V."/>
            <person name="Petrzelkova K.J."/>
            <person name="Pardy F."/>
            <person name="Fuh T."/>
            <person name="Niatou-Singa F.S."/>
            <person name="Gouil Q."/>
            <person name="Baker L."/>
            <person name="Ritchie M.E."/>
            <person name="Jex A.R."/>
            <person name="Gazzola D."/>
            <person name="Li H."/>
            <person name="Toshio Fujiwara R."/>
            <person name="Zhan B."/>
            <person name="Aroian R.V."/>
            <person name="Pafco B."/>
            <person name="Schwarz E.M."/>
        </authorList>
    </citation>
    <scope>NUCLEOTIDE SEQUENCE [LARGE SCALE GENOMIC DNA]</scope>
    <source>
        <strain evidence="2 3">Aroian</strain>
        <tissue evidence="2">Whole animal</tissue>
    </source>
</reference>
<name>A0ABR1CN26_NECAM</name>
<proteinExistence type="predicted"/>
<evidence type="ECO:0008006" key="4">
    <source>
        <dbReference type="Google" id="ProtNLM"/>
    </source>
</evidence>
<protein>
    <recommendedName>
        <fullName evidence="4">MATH domain protein</fullName>
    </recommendedName>
</protein>
<evidence type="ECO:0000313" key="3">
    <source>
        <dbReference type="Proteomes" id="UP001303046"/>
    </source>
</evidence>
<evidence type="ECO:0000313" key="2">
    <source>
        <dbReference type="EMBL" id="KAK6739753.1"/>
    </source>
</evidence>
<comment type="caution">
    <text evidence="2">The sequence shown here is derived from an EMBL/GenBank/DDBJ whole genome shotgun (WGS) entry which is preliminary data.</text>
</comment>
<dbReference type="EMBL" id="JAVFWL010000003">
    <property type="protein sequence ID" value="KAK6739753.1"/>
    <property type="molecule type" value="Genomic_DNA"/>
</dbReference>
<keyword evidence="3" id="KW-1185">Reference proteome</keyword>